<protein>
    <recommendedName>
        <fullName evidence="3">Sulfotransferase family protein</fullName>
    </recommendedName>
</protein>
<dbReference type="RefSeq" id="WP_003891707.1">
    <property type="nucleotide sequence ID" value="NZ_CP027541.1"/>
</dbReference>
<evidence type="ECO:0008006" key="3">
    <source>
        <dbReference type="Google" id="ProtNLM"/>
    </source>
</evidence>
<reference evidence="1 2" key="1">
    <citation type="journal article" date="2013" name="Genome Announc.">
        <title>Draft genome sequence of MKD8, a conjugal recipient Mycobacterium smegmatis strain.</title>
        <authorList>
            <person name="Gray T.A."/>
            <person name="Palumbo M.J."/>
            <person name="Derbyshire K.M."/>
        </authorList>
    </citation>
    <scope>NUCLEOTIDE SEQUENCE [LARGE SCALE GENOMIC DNA]</scope>
    <source>
        <strain evidence="1 2">MKD8</strain>
    </source>
</reference>
<dbReference type="AlphaFoldDB" id="A0A2U9PI15"/>
<dbReference type="EMBL" id="CP027541">
    <property type="protein sequence ID" value="AWT51370.1"/>
    <property type="molecule type" value="Genomic_DNA"/>
</dbReference>
<dbReference type="Gene3D" id="3.40.50.300">
    <property type="entry name" value="P-loop containing nucleotide triphosphate hydrolases"/>
    <property type="match status" value="1"/>
</dbReference>
<organism evidence="1 2">
    <name type="scientific">Mycolicibacterium smegmatis (strain MKD8)</name>
    <name type="common">Mycobacterium smegmatis</name>
    <dbReference type="NCBI Taxonomy" id="1214915"/>
    <lineage>
        <taxon>Bacteria</taxon>
        <taxon>Bacillati</taxon>
        <taxon>Actinomycetota</taxon>
        <taxon>Actinomycetes</taxon>
        <taxon>Mycobacteriales</taxon>
        <taxon>Mycobacteriaceae</taxon>
        <taxon>Mycolicibacterium</taxon>
    </lineage>
</organism>
<accession>A0A2U9PI15</accession>
<evidence type="ECO:0000313" key="2">
    <source>
        <dbReference type="Proteomes" id="UP000011200"/>
    </source>
</evidence>
<proteinExistence type="predicted"/>
<gene>
    <name evidence="1" type="ORF">D806_003760</name>
</gene>
<dbReference type="SUPFAM" id="SSF52540">
    <property type="entry name" value="P-loop containing nucleoside triphosphate hydrolases"/>
    <property type="match status" value="1"/>
</dbReference>
<name>A0A2U9PI15_MYCSE</name>
<sequence>MTSSFDIHRDSGRRVILFVLGMGRSGSSAVTRVLSLCGATLPAKMLGANTANPRGYWEPRETLLMNRKILARHQSAWWDPSLRLLEDGVFSTQERAEHVAKIRTYLRTLPTAPVVVLKDLNIVVLHDIWFEAARSEGYDVASVIPMRHPHEVISSLSAAARTTPELTSALWLKGNLLAERHTRDIPRVIVNYANLLDDWRREIKRVATGLSIDLTPPDERAVDDFLAADLRRQRDDSLVVDRFGRDWMSTVYEIMSAAARDEPLDTAALERVYDEYRACERDFRRAFDQSTGWQNSLLNKVTRPSVMKPVLELMALANRRSGSWA</sequence>
<evidence type="ECO:0000313" key="1">
    <source>
        <dbReference type="EMBL" id="AWT51370.1"/>
    </source>
</evidence>
<dbReference type="Proteomes" id="UP000011200">
    <property type="component" value="Chromosome"/>
</dbReference>
<reference evidence="2" key="2">
    <citation type="submission" date="2018-03" db="EMBL/GenBank/DDBJ databases">
        <authorList>
            <person name="Derbyshire K."/>
            <person name="Gray T.A."/>
            <person name="Champion M."/>
        </authorList>
    </citation>
    <scope>NUCLEOTIDE SEQUENCE [LARGE SCALE GENOMIC DNA]</scope>
    <source>
        <strain evidence="2">MKD8</strain>
    </source>
</reference>
<dbReference type="InterPro" id="IPR027417">
    <property type="entry name" value="P-loop_NTPase"/>
</dbReference>